<keyword evidence="1 5" id="KW-0169">Cobalamin biosynthesis</keyword>
<keyword evidence="2 5" id="KW-0489">Methyltransferase</keyword>
<dbReference type="GO" id="GO:0019251">
    <property type="term" value="P:anaerobic cobalamin biosynthetic process"/>
    <property type="evidence" value="ECO:0007669"/>
    <property type="project" value="UniProtKB-UniRule"/>
</dbReference>
<evidence type="ECO:0000256" key="1">
    <source>
        <dbReference type="ARBA" id="ARBA00022573"/>
    </source>
</evidence>
<dbReference type="GO" id="GO:0032259">
    <property type="term" value="P:methylation"/>
    <property type="evidence" value="ECO:0007669"/>
    <property type="project" value="UniProtKB-KW"/>
</dbReference>
<dbReference type="InterPro" id="IPR023475">
    <property type="entry name" value="CbiT"/>
</dbReference>
<dbReference type="CDD" id="cd02440">
    <property type="entry name" value="AdoMet_MTases"/>
    <property type="match status" value="1"/>
</dbReference>
<dbReference type="OrthoDB" id="6027at2157"/>
<dbReference type="InterPro" id="IPR025714">
    <property type="entry name" value="Methyltranfer_dom"/>
</dbReference>
<dbReference type="GO" id="GO:0008276">
    <property type="term" value="F:protein methyltransferase activity"/>
    <property type="evidence" value="ECO:0007669"/>
    <property type="project" value="InterPro"/>
</dbReference>
<feature type="domain" description="Methyltransferase" evidence="6">
    <location>
        <begin position="33"/>
        <end position="143"/>
    </location>
</feature>
<sequence>MLSDMDFYKSCDVPGPTKEAIRAIILYKSEVGENDNVVDIGCGTGGITCEFSQRANKVISIDTNPEAIEVTKKNLKKFSLGDNVTLINDKGSNALSEIKNIDIAVVGGSGRELENILEIIDTKLNPNGRIIITAILVDTKLEAINKLKDLGYNPKIMEVNVSNGRILDRGILMISENPIAIITAKKRGN</sequence>
<evidence type="ECO:0000256" key="4">
    <source>
        <dbReference type="ARBA" id="ARBA00022691"/>
    </source>
</evidence>
<feature type="binding site" evidence="5">
    <location>
        <position position="62"/>
    </location>
    <ligand>
        <name>S-adenosyl-L-methionine</name>
        <dbReference type="ChEBI" id="CHEBI:59789"/>
    </ligand>
</feature>
<dbReference type="STRING" id="66851.MBORA_01110"/>
<protein>
    <recommendedName>
        <fullName evidence="5">Probable cobalt-precorrin-6B C(15)-methyltransferase (decarboxylating)</fullName>
        <ecNumber evidence="5">2.1.1.196</ecNumber>
    </recommendedName>
</protein>
<dbReference type="Pfam" id="PF13847">
    <property type="entry name" value="Methyltransf_31"/>
    <property type="match status" value="1"/>
</dbReference>
<feature type="binding site" evidence="5">
    <location>
        <begin position="41"/>
        <end position="45"/>
    </location>
    <ligand>
        <name>S-adenosyl-L-methionine</name>
        <dbReference type="ChEBI" id="CHEBI:59789"/>
    </ligand>
</feature>
<dbReference type="RefSeq" id="WP_042692885.1">
    <property type="nucleotide sequence ID" value="NZ_CABMAB010000015.1"/>
</dbReference>
<organism evidence="7 8">
    <name type="scientific">Methanobrevibacter oralis</name>
    <dbReference type="NCBI Taxonomy" id="66851"/>
    <lineage>
        <taxon>Archaea</taxon>
        <taxon>Methanobacteriati</taxon>
        <taxon>Methanobacteriota</taxon>
        <taxon>Methanomada group</taxon>
        <taxon>Methanobacteria</taxon>
        <taxon>Methanobacteriales</taxon>
        <taxon>Methanobacteriaceae</taxon>
        <taxon>Methanobrevibacter</taxon>
    </lineage>
</organism>
<feature type="binding site" evidence="5">
    <location>
        <position position="17"/>
    </location>
    <ligand>
        <name>S-adenosyl-L-methionine</name>
        <dbReference type="ChEBI" id="CHEBI:59789"/>
    </ligand>
</feature>
<evidence type="ECO:0000256" key="2">
    <source>
        <dbReference type="ARBA" id="ARBA00022603"/>
    </source>
</evidence>
<name>A0A166C7B4_METOA</name>
<dbReference type="EC" id="2.1.1.196" evidence="5"/>
<proteinExistence type="inferred from homology"/>
<dbReference type="AlphaFoldDB" id="A0A166C7B4"/>
<dbReference type="InterPro" id="IPR014008">
    <property type="entry name" value="Cbl_synth_MTase_CbiT"/>
</dbReference>
<comment type="catalytic activity">
    <reaction evidence="5">
        <text>Co-precorrin-6B + S-adenosyl-L-methionine = Co-precorrin-7 + S-adenosyl-L-homocysteine + CO2</text>
        <dbReference type="Rhea" id="RHEA:36067"/>
        <dbReference type="ChEBI" id="CHEBI:16526"/>
        <dbReference type="ChEBI" id="CHEBI:57856"/>
        <dbReference type="ChEBI" id="CHEBI:59789"/>
        <dbReference type="ChEBI" id="CHEBI:70791"/>
        <dbReference type="ChEBI" id="CHEBI:72780"/>
        <dbReference type="EC" id="2.1.1.196"/>
    </reaction>
</comment>
<comment type="function">
    <text evidence="5">Catalyzes the methylation of C-15 in cobalt-precorrin-6B followed by the decarboxylation of C-12 to form cobalt-precorrin-7.</text>
</comment>
<dbReference type="HAMAP" id="MF_00786">
    <property type="entry name" value="CbiT"/>
    <property type="match status" value="1"/>
</dbReference>
<dbReference type="InterPro" id="IPR050714">
    <property type="entry name" value="Cobalamin_biosynth_MTase"/>
</dbReference>
<reference evidence="8" key="1">
    <citation type="journal article" date="2016" name="Genome Announc.">
        <title>Draft Genome Sequences of Methanobrevibacter curvatus DSM11111, Methanobrevibacter cuticularis DSM11139, Methanobrevibacter filiformis DSM11501, and Methanobrevibacter oralis DSM7256.</title>
        <authorList>
            <person name="Poehlein A."/>
            <person name="Seedorf H."/>
        </authorList>
    </citation>
    <scope>NUCLEOTIDE SEQUENCE [LARGE SCALE GENOMIC DNA]</scope>
    <source>
        <strain evidence="8">DSM 7256 / JCM 30027 / ZR</strain>
    </source>
</reference>
<dbReference type="UniPathway" id="UPA00148">
    <property type="reaction ID" value="UER00229"/>
</dbReference>
<evidence type="ECO:0000313" key="8">
    <source>
        <dbReference type="Proteomes" id="UP000077428"/>
    </source>
</evidence>
<keyword evidence="8" id="KW-1185">Reference proteome</keyword>
<feature type="binding site" evidence="5">
    <location>
        <position position="91"/>
    </location>
    <ligand>
        <name>S-adenosyl-L-methionine</name>
        <dbReference type="ChEBI" id="CHEBI:59789"/>
    </ligand>
</feature>
<evidence type="ECO:0000256" key="3">
    <source>
        <dbReference type="ARBA" id="ARBA00022679"/>
    </source>
</evidence>
<dbReference type="PANTHER" id="PTHR43182:SF1">
    <property type="entry name" value="COBALT-PRECORRIN-7 C(5)-METHYLTRANSFERASE"/>
    <property type="match status" value="1"/>
</dbReference>
<dbReference type="EMBL" id="LWMU01000022">
    <property type="protein sequence ID" value="KZX14205.1"/>
    <property type="molecule type" value="Genomic_DNA"/>
</dbReference>
<dbReference type="SUPFAM" id="SSF53335">
    <property type="entry name" value="S-adenosyl-L-methionine-dependent methyltransferases"/>
    <property type="match status" value="1"/>
</dbReference>
<dbReference type="NCBIfam" id="TIGR02469">
    <property type="entry name" value="CbiT"/>
    <property type="match status" value="1"/>
</dbReference>
<evidence type="ECO:0000313" key="7">
    <source>
        <dbReference type="EMBL" id="KZX14205.1"/>
    </source>
</evidence>
<keyword evidence="4 5" id="KW-0949">S-adenosyl-L-methionine</keyword>
<accession>A0A166C7B4</accession>
<dbReference type="Gene3D" id="3.40.50.150">
    <property type="entry name" value="Vaccinia Virus protein VP39"/>
    <property type="match status" value="1"/>
</dbReference>
<comment type="similarity">
    <text evidence="5">Belongs to the methyltransferase superfamily. Archaeal-type CbiT family.</text>
</comment>
<comment type="caution">
    <text evidence="7">The sequence shown here is derived from an EMBL/GenBank/DDBJ whole genome shotgun (WGS) entry which is preliminary data.</text>
</comment>
<evidence type="ECO:0000259" key="6">
    <source>
        <dbReference type="Pfam" id="PF13847"/>
    </source>
</evidence>
<dbReference type="Proteomes" id="UP000077428">
    <property type="component" value="Unassembled WGS sequence"/>
</dbReference>
<dbReference type="InterPro" id="IPR029063">
    <property type="entry name" value="SAM-dependent_MTases_sf"/>
</dbReference>
<keyword evidence="3 5" id="KW-0808">Transferase</keyword>
<dbReference type="GO" id="GO:0043776">
    <property type="term" value="F:cobalt-precorrin-6B C5-methyltransferase activity"/>
    <property type="evidence" value="ECO:0007669"/>
    <property type="project" value="RHEA"/>
</dbReference>
<dbReference type="PATRIC" id="fig|66851.6.peg.138"/>
<comment type="pathway">
    <text evidence="5">Cofactor biosynthesis; adenosylcobalamin biosynthesis; cob(II)yrinate a,c-diamide from sirohydrochlorin (anaerobic route): step 8/10.</text>
</comment>
<gene>
    <name evidence="5 7" type="primary">cbiT</name>
    <name evidence="7" type="ORF">MBORA_01110</name>
</gene>
<dbReference type="PANTHER" id="PTHR43182">
    <property type="entry name" value="COBALT-PRECORRIN-6B C(15)-METHYLTRANSFERASE (DECARBOXYLATING)"/>
    <property type="match status" value="1"/>
</dbReference>
<evidence type="ECO:0000256" key="5">
    <source>
        <dbReference type="HAMAP-Rule" id="MF_00786"/>
    </source>
</evidence>